<dbReference type="Proteomes" id="UP001595075">
    <property type="component" value="Unassembled WGS sequence"/>
</dbReference>
<dbReference type="EMBL" id="JAZHXI010000014">
    <property type="protein sequence ID" value="KAL2064390.1"/>
    <property type="molecule type" value="Genomic_DNA"/>
</dbReference>
<proteinExistence type="predicted"/>
<reference evidence="2 3" key="1">
    <citation type="journal article" date="2024" name="Commun. Biol.">
        <title>Comparative genomic analysis of thermophilic fungi reveals convergent evolutionary adaptations and gene losses.</title>
        <authorList>
            <person name="Steindorff A.S."/>
            <person name="Aguilar-Pontes M.V."/>
            <person name="Robinson A.J."/>
            <person name="Andreopoulos B."/>
            <person name="LaButti K."/>
            <person name="Kuo A."/>
            <person name="Mondo S."/>
            <person name="Riley R."/>
            <person name="Otillar R."/>
            <person name="Haridas S."/>
            <person name="Lipzen A."/>
            <person name="Grimwood J."/>
            <person name="Schmutz J."/>
            <person name="Clum A."/>
            <person name="Reid I.D."/>
            <person name="Moisan M.C."/>
            <person name="Butler G."/>
            <person name="Nguyen T.T.M."/>
            <person name="Dewar K."/>
            <person name="Conant G."/>
            <person name="Drula E."/>
            <person name="Henrissat B."/>
            <person name="Hansel C."/>
            <person name="Singer S."/>
            <person name="Hutchinson M.I."/>
            <person name="de Vries R.P."/>
            <person name="Natvig D.O."/>
            <person name="Powell A.J."/>
            <person name="Tsang A."/>
            <person name="Grigoriev I.V."/>
        </authorList>
    </citation>
    <scope>NUCLEOTIDE SEQUENCE [LARGE SCALE GENOMIC DNA]</scope>
    <source>
        <strain evidence="2 3">CBS 494.80</strain>
    </source>
</reference>
<gene>
    <name evidence="2" type="ORF">VTL71DRAFT_4884</name>
</gene>
<evidence type="ECO:0000313" key="2">
    <source>
        <dbReference type="EMBL" id="KAL2064390.1"/>
    </source>
</evidence>
<comment type="caution">
    <text evidence="2">The sequence shown here is derived from an EMBL/GenBank/DDBJ whole genome shotgun (WGS) entry which is preliminary data.</text>
</comment>
<name>A0ABR4C405_9HELO</name>
<accession>A0ABR4C405</accession>
<protein>
    <submittedName>
        <fullName evidence="2">Uncharacterized protein</fullName>
    </submittedName>
</protein>
<keyword evidence="1" id="KW-0732">Signal</keyword>
<feature type="signal peptide" evidence="1">
    <location>
        <begin position="1"/>
        <end position="18"/>
    </location>
</feature>
<evidence type="ECO:0000313" key="3">
    <source>
        <dbReference type="Proteomes" id="UP001595075"/>
    </source>
</evidence>
<sequence length="256" mass="25842">MQFLSAYMALLAASSIAALPLNINLGAYSPALVVGDGEISFAGGKEAESLINTLAGASVGVDGAAAGLAGEQTPPTPAIISPAVVPVVTEALPEDNSGTPVAASLSNGLLGIGQKRDESTPVEKRDLAGFNAALNYASGALKTSPGVQLGTGHGGSGIGIIVEPGVDAAGAKPANGAPVAHSILLFLDTAPMRGAYGYFMAFNCRSSDGQYAPPLVLAETTGVSKHKPTYPQIPHVWLSTETSSDRVFSARPKQMS</sequence>
<evidence type="ECO:0000256" key="1">
    <source>
        <dbReference type="SAM" id="SignalP"/>
    </source>
</evidence>
<organism evidence="2 3">
    <name type="scientific">Oculimacula yallundae</name>
    <dbReference type="NCBI Taxonomy" id="86028"/>
    <lineage>
        <taxon>Eukaryota</taxon>
        <taxon>Fungi</taxon>
        <taxon>Dikarya</taxon>
        <taxon>Ascomycota</taxon>
        <taxon>Pezizomycotina</taxon>
        <taxon>Leotiomycetes</taxon>
        <taxon>Helotiales</taxon>
        <taxon>Ploettnerulaceae</taxon>
        <taxon>Oculimacula</taxon>
    </lineage>
</organism>
<keyword evidence="3" id="KW-1185">Reference proteome</keyword>
<feature type="chain" id="PRO_5045516927" evidence="1">
    <location>
        <begin position="19"/>
        <end position="256"/>
    </location>
</feature>